<comment type="similarity">
    <text evidence="1">Belongs to the UPF0312 family.</text>
</comment>
<dbReference type="PANTHER" id="PTHR34406:SF1">
    <property type="entry name" value="PROTEIN YCEI"/>
    <property type="match status" value="1"/>
</dbReference>
<dbReference type="KEGG" id="nsl:BOX37_05425"/>
<dbReference type="PANTHER" id="PTHR34406">
    <property type="entry name" value="PROTEIN YCEI"/>
    <property type="match status" value="1"/>
</dbReference>
<organism evidence="3 4">
    <name type="scientific">Nocardia mangyaensis</name>
    <dbReference type="NCBI Taxonomy" id="2213200"/>
    <lineage>
        <taxon>Bacteria</taxon>
        <taxon>Bacillati</taxon>
        <taxon>Actinomycetota</taxon>
        <taxon>Actinomycetes</taxon>
        <taxon>Mycobacteriales</taxon>
        <taxon>Nocardiaceae</taxon>
        <taxon>Nocardia</taxon>
    </lineage>
</organism>
<accession>A0A1J0VNB2</accession>
<evidence type="ECO:0000256" key="1">
    <source>
        <dbReference type="ARBA" id="ARBA00008812"/>
    </source>
</evidence>
<reference evidence="3" key="1">
    <citation type="submission" date="2016-11" db="EMBL/GenBank/DDBJ databases">
        <authorList>
            <person name="Jaros S."/>
            <person name="Januszkiewicz K."/>
            <person name="Wedrychowicz H."/>
        </authorList>
    </citation>
    <scope>NUCLEOTIDE SEQUENCE [LARGE SCALE GENOMIC DNA]</scope>
    <source>
        <strain evidence="3">Y48</strain>
    </source>
</reference>
<dbReference type="SMART" id="SM00867">
    <property type="entry name" value="YceI"/>
    <property type="match status" value="1"/>
</dbReference>
<dbReference type="Pfam" id="PF04264">
    <property type="entry name" value="YceI"/>
    <property type="match status" value="1"/>
</dbReference>
<keyword evidence="4" id="KW-1185">Reference proteome</keyword>
<evidence type="ECO:0000313" key="4">
    <source>
        <dbReference type="Proteomes" id="UP000183810"/>
    </source>
</evidence>
<dbReference type="Proteomes" id="UP000183810">
    <property type="component" value="Chromosome"/>
</dbReference>
<name>A0A1J0VNB2_9NOCA</name>
<gene>
    <name evidence="3" type="ORF">BOX37_05425</name>
</gene>
<dbReference type="Gene3D" id="2.40.128.110">
    <property type="entry name" value="Lipid/polyisoprenoid-binding, YceI-like"/>
    <property type="match status" value="1"/>
</dbReference>
<dbReference type="AlphaFoldDB" id="A0A1J0VNB2"/>
<protein>
    <recommendedName>
        <fullName evidence="2">Lipid/polyisoprenoid-binding YceI-like domain-containing protein</fullName>
    </recommendedName>
</protein>
<dbReference type="EMBL" id="CP018082">
    <property type="protein sequence ID" value="APE33501.1"/>
    <property type="molecule type" value="Genomic_DNA"/>
</dbReference>
<evidence type="ECO:0000313" key="3">
    <source>
        <dbReference type="EMBL" id="APE33501.1"/>
    </source>
</evidence>
<sequence>MMSAPAKGLSAGTWVIDPTHSTLQFSVRHLMVSKVRGRFTDFTGALVVRPDGSADADVQIKVDSVTTDNEQRDGHLRTADFFDAENHPVATFRATGFRPLSNEFSLTGDFTIRGNTYPVTLDVEFLGSGPGMDAPVAGFSATATINRRDFGITTEIPMADGGAVVGDKITLSLEVEVGLQS</sequence>
<dbReference type="InterPro" id="IPR036761">
    <property type="entry name" value="TTHA0802/YceI-like_sf"/>
</dbReference>
<dbReference type="InterPro" id="IPR007372">
    <property type="entry name" value="Lipid/polyisoprenoid-bd_YceI"/>
</dbReference>
<feature type="domain" description="Lipid/polyisoprenoid-binding YceI-like" evidence="2">
    <location>
        <begin position="13"/>
        <end position="178"/>
    </location>
</feature>
<evidence type="ECO:0000259" key="2">
    <source>
        <dbReference type="SMART" id="SM00867"/>
    </source>
</evidence>
<proteinExistence type="inferred from homology"/>
<dbReference type="SUPFAM" id="SSF101874">
    <property type="entry name" value="YceI-like"/>
    <property type="match status" value="1"/>
</dbReference>